<dbReference type="InterPro" id="IPR036414">
    <property type="entry name" value="YaeB_N_sf"/>
</dbReference>
<dbReference type="Gene3D" id="3.30.2310.10">
    <property type="entry name" value="YaeB-like"/>
    <property type="match status" value="1"/>
</dbReference>
<comment type="similarity">
    <text evidence="2">Belongs to the tRNA methyltransferase O family.</text>
</comment>
<protein>
    <submittedName>
        <fullName evidence="6">Nef-associated protein 1</fullName>
    </submittedName>
</protein>
<keyword evidence="3" id="KW-0175">Coiled coil</keyword>
<name>A0A0L7KXU0_OPEBR</name>
<dbReference type="AlphaFoldDB" id="A0A0L7KXU0"/>
<sequence length="383" mass="42669">MSENKQQFQNQISLARTEIKNLRQQISALKHEHLKEIKCIKNVLNGLRCASCGEKVAEHLIKRRLEWWAEHGAVLAKSQFGFRKGMSTMDNLSLITTDIHIAFREKKYLVGVFLDIASAYDNVLLPVLRRIMFHFHVTESNSVPAKVAPPRLSGERRGVFSTRSPHRPCPIGLSLVKITRIEGNKIHFLGVDMVNGTPVLDVKPYIPQYDHPSSIGDLSDRPPTEGTADEVHTSTNLSIEDGVSPPPGVPFQEVPSPGVQTSPPDSVASLLGTRQHNERGAPDGQEHLIQTTPTADNQTTVRVASWISNPPAQVFEVTFTSEAYNRLTELIGHRAETFKTNIQSLLSEDPRSHYVRTRYPDHEFSCVLEDLSISCLFDAGSSI</sequence>
<comment type="caution">
    <text evidence="6">The sequence shown here is derived from an EMBL/GenBank/DDBJ whole genome shotgun (WGS) entry which is preliminary data.</text>
</comment>
<dbReference type="SUPFAM" id="SSF118196">
    <property type="entry name" value="YaeB-like"/>
    <property type="match status" value="1"/>
</dbReference>
<dbReference type="InterPro" id="IPR036413">
    <property type="entry name" value="YaeB-like_sf"/>
</dbReference>
<proteinExistence type="inferred from homology"/>
<keyword evidence="1" id="KW-0949">S-adenosyl-L-methionine</keyword>
<reference evidence="6 7" key="1">
    <citation type="journal article" date="2015" name="Genome Biol. Evol.">
        <title>The genome of winter moth (Operophtera brumata) provides a genomic perspective on sexual dimorphism and phenology.</title>
        <authorList>
            <person name="Derks M.F."/>
            <person name="Smit S."/>
            <person name="Salis L."/>
            <person name="Schijlen E."/>
            <person name="Bossers A."/>
            <person name="Mateman C."/>
            <person name="Pijl A.S."/>
            <person name="de Ridder D."/>
            <person name="Groenen M.A."/>
            <person name="Visser M.E."/>
            <person name="Megens H.J."/>
        </authorList>
    </citation>
    <scope>NUCLEOTIDE SEQUENCE [LARGE SCALE GENOMIC DNA]</scope>
    <source>
        <strain evidence="6">WM2013NL</strain>
        <tissue evidence="6">Head and thorax</tissue>
    </source>
</reference>
<feature type="compositionally biased region" description="Basic and acidic residues" evidence="4">
    <location>
        <begin position="276"/>
        <end position="286"/>
    </location>
</feature>
<evidence type="ECO:0000313" key="6">
    <source>
        <dbReference type="EMBL" id="KOB68088.1"/>
    </source>
</evidence>
<dbReference type="Pfam" id="PF01980">
    <property type="entry name" value="TrmO_N"/>
    <property type="match status" value="1"/>
</dbReference>
<organism evidence="6 7">
    <name type="scientific">Operophtera brumata</name>
    <name type="common">Winter moth</name>
    <name type="synonym">Phalaena brumata</name>
    <dbReference type="NCBI Taxonomy" id="104452"/>
    <lineage>
        <taxon>Eukaryota</taxon>
        <taxon>Metazoa</taxon>
        <taxon>Ecdysozoa</taxon>
        <taxon>Arthropoda</taxon>
        <taxon>Hexapoda</taxon>
        <taxon>Insecta</taxon>
        <taxon>Pterygota</taxon>
        <taxon>Neoptera</taxon>
        <taxon>Endopterygota</taxon>
        <taxon>Lepidoptera</taxon>
        <taxon>Glossata</taxon>
        <taxon>Ditrysia</taxon>
        <taxon>Geometroidea</taxon>
        <taxon>Geometridae</taxon>
        <taxon>Larentiinae</taxon>
        <taxon>Operophtera</taxon>
    </lineage>
</organism>
<accession>A0A0L7KXU0</accession>
<keyword evidence="7" id="KW-1185">Reference proteome</keyword>
<evidence type="ECO:0000313" key="7">
    <source>
        <dbReference type="Proteomes" id="UP000037510"/>
    </source>
</evidence>
<dbReference type="InterPro" id="IPR023370">
    <property type="entry name" value="TrmO-like_N"/>
</dbReference>
<dbReference type="PROSITE" id="PS51668">
    <property type="entry name" value="TSAA_2"/>
    <property type="match status" value="1"/>
</dbReference>
<feature type="coiled-coil region" evidence="3">
    <location>
        <begin position="5"/>
        <end position="32"/>
    </location>
</feature>
<dbReference type="PANTHER" id="PTHR12818:SF0">
    <property type="entry name" value="TRNA (ADENINE(37)-N6)-METHYLTRANSFERASE"/>
    <property type="match status" value="1"/>
</dbReference>
<evidence type="ECO:0000259" key="5">
    <source>
        <dbReference type="PROSITE" id="PS51668"/>
    </source>
</evidence>
<feature type="region of interest" description="Disordered" evidence="4">
    <location>
        <begin position="212"/>
        <end position="270"/>
    </location>
</feature>
<feature type="region of interest" description="Disordered" evidence="4">
    <location>
        <begin position="276"/>
        <end position="295"/>
    </location>
</feature>
<dbReference type="Proteomes" id="UP000037510">
    <property type="component" value="Unassembled WGS sequence"/>
</dbReference>
<dbReference type="PANTHER" id="PTHR12818">
    <property type="entry name" value="TRNA (ADENINE(37)-N6)-METHYLTRANSFERASE"/>
    <property type="match status" value="1"/>
</dbReference>
<dbReference type="InterPro" id="IPR040372">
    <property type="entry name" value="YaeB-like"/>
</dbReference>
<evidence type="ECO:0000256" key="4">
    <source>
        <dbReference type="SAM" id="MobiDB-lite"/>
    </source>
</evidence>
<evidence type="ECO:0000256" key="3">
    <source>
        <dbReference type="SAM" id="Coils"/>
    </source>
</evidence>
<dbReference type="Gene3D" id="2.40.30.70">
    <property type="entry name" value="YaeB-like"/>
    <property type="match status" value="1"/>
</dbReference>
<feature type="domain" description="TsaA-like" evidence="5">
    <location>
        <begin position="131"/>
        <end position="214"/>
    </location>
</feature>
<dbReference type="STRING" id="104452.A0A0L7KXU0"/>
<gene>
    <name evidence="6" type="ORF">OBRU01_18823</name>
</gene>
<evidence type="ECO:0000256" key="1">
    <source>
        <dbReference type="ARBA" id="ARBA00022691"/>
    </source>
</evidence>
<dbReference type="EMBL" id="JTDY01004487">
    <property type="protein sequence ID" value="KOB68088.1"/>
    <property type="molecule type" value="Genomic_DNA"/>
</dbReference>
<evidence type="ECO:0000256" key="2">
    <source>
        <dbReference type="ARBA" id="ARBA00033753"/>
    </source>
</evidence>